<sequence length="577" mass="66264">MTEWTIESAPHEENSLRKSRIRTERLSQALKQIVPTSGDDLFHIQRFIENLKIINKRGELISLIMNRSQEEVFHKLMECREKQVPARFICCKSRQLGISTLIEAFIFALVTRYPYRFGLVVANSIEGGQTIFSMAQRFCGTLDLERATGSAATNSRRIEYPAPHYSKMQIDTAANRNLGRGATFHYVHASEVAFWERPEEPILAINQSVPRHWDTLIFWESTANGVGNLFHRTWIAAERGESDMEPIFLSWKEFPEYSLPAVPGEPLELTPEEEDYSNRYSLNLEQLKWAIYTKKNQCHNSWDKFHQEYPIAARLAFVFTGMPWFDQDVLEDLLEATARPPSHRGYLKFRENSADPEFVEFDKGPLELWKLPEQYLTYSLGMDVGEGVGADYTVIQVVCNESAEVVARYRSNRVRAEAAGVDAFLLGSFYNFGLLGIERNGPGLATLTACERGLADFPQITGYPNLYYHTYTDRKIPEETRRLGWITNKTTKEAMLSRLAQTIESRGLIIYCRSTLLEMQGLVWDPEKKCFRQSYKAPDSKLTHDDEIMALAIANEMRTHNWENRFIAGILPKGGEF</sequence>
<dbReference type="AlphaFoldDB" id="A0A9D6V0Z4"/>
<evidence type="ECO:0008006" key="3">
    <source>
        <dbReference type="Google" id="ProtNLM"/>
    </source>
</evidence>
<dbReference type="Gene3D" id="3.40.50.300">
    <property type="entry name" value="P-loop containing nucleotide triphosphate hydrolases"/>
    <property type="match status" value="1"/>
</dbReference>
<dbReference type="InterPro" id="IPR027417">
    <property type="entry name" value="P-loop_NTPase"/>
</dbReference>
<dbReference type="EMBL" id="JACRDE010000215">
    <property type="protein sequence ID" value="MBI5249392.1"/>
    <property type="molecule type" value="Genomic_DNA"/>
</dbReference>
<dbReference type="Gene3D" id="3.30.420.240">
    <property type="match status" value="1"/>
</dbReference>
<proteinExistence type="predicted"/>
<protein>
    <recommendedName>
        <fullName evidence="3">Terminase</fullName>
    </recommendedName>
</protein>
<comment type="caution">
    <text evidence="1">The sequence shown here is derived from an EMBL/GenBank/DDBJ whole genome shotgun (WGS) entry which is preliminary data.</text>
</comment>
<evidence type="ECO:0000313" key="2">
    <source>
        <dbReference type="Proteomes" id="UP000807825"/>
    </source>
</evidence>
<gene>
    <name evidence="1" type="ORF">HY912_07850</name>
</gene>
<evidence type="ECO:0000313" key="1">
    <source>
        <dbReference type="EMBL" id="MBI5249392.1"/>
    </source>
</evidence>
<reference evidence="1" key="1">
    <citation type="submission" date="2020-07" db="EMBL/GenBank/DDBJ databases">
        <title>Huge and variable diversity of episymbiotic CPR bacteria and DPANN archaea in groundwater ecosystems.</title>
        <authorList>
            <person name="He C.Y."/>
            <person name="Keren R."/>
            <person name="Whittaker M."/>
            <person name="Farag I.F."/>
            <person name="Doudna J."/>
            <person name="Cate J.H.D."/>
            <person name="Banfield J.F."/>
        </authorList>
    </citation>
    <scope>NUCLEOTIDE SEQUENCE</scope>
    <source>
        <strain evidence="1">NC_groundwater_1664_Pr3_B-0.1um_52_9</strain>
    </source>
</reference>
<dbReference type="Proteomes" id="UP000807825">
    <property type="component" value="Unassembled WGS sequence"/>
</dbReference>
<organism evidence="1 2">
    <name type="scientific">Desulfomonile tiedjei</name>
    <dbReference type="NCBI Taxonomy" id="2358"/>
    <lineage>
        <taxon>Bacteria</taxon>
        <taxon>Pseudomonadati</taxon>
        <taxon>Thermodesulfobacteriota</taxon>
        <taxon>Desulfomonilia</taxon>
        <taxon>Desulfomonilales</taxon>
        <taxon>Desulfomonilaceae</taxon>
        <taxon>Desulfomonile</taxon>
    </lineage>
</organism>
<name>A0A9D6V0Z4_9BACT</name>
<accession>A0A9D6V0Z4</accession>